<accession>A0A1E1X6P9</accession>
<keyword evidence="3" id="KW-0862">Zinc</keyword>
<dbReference type="PROSITE" id="PS00518">
    <property type="entry name" value="ZF_RING_1"/>
    <property type="match status" value="1"/>
</dbReference>
<dbReference type="CDD" id="cd16449">
    <property type="entry name" value="RING-HC"/>
    <property type="match status" value="1"/>
</dbReference>
<sequence length="449" mass="50293">RVCRACGLVRKRTALLPCTHTLCESCYEMSAQDGVRVCPLDGRQCREEDVGQKEFPARKLLSREVKCWNEGRDCGAVLPASKIAQHFQRECRHHSMSCLKCSTLVLCTDVCEHLRSECGATPAPPESECEGHSSGKDETAITASFQEILEHKGGQLKELLERVLVTSSANSDRLNEIVHGVNNCQEALRDHHGGFDSVQDTVVLKVTQGTIEQRDRLKKCSDEMAAFRQETKESFVASRDTLSTISNSVRAVADLVKDRVAKGDGEERGSGSQTAGGSERAVAQTVESWSAIGRMKKVVPRPPNLQASVCEFVVRGVQSLKLRTVTYGFDTFESKRVYLRGYCISPGVCFNGRIVTALHARFILHKGDMDDLVQWPFMQTIRLLVLHPKGGETREIVECTDRSRLYSQRPQNGLEQRPFTSSNWLWLEQFILNGYVEDNQLRVRFELLA</sequence>
<evidence type="ECO:0000256" key="2">
    <source>
        <dbReference type="ARBA" id="ARBA00022771"/>
    </source>
</evidence>
<dbReference type="InterPro" id="IPR017907">
    <property type="entry name" value="Znf_RING_CS"/>
</dbReference>
<organism evidence="7">
    <name type="scientific">Amblyomma aureolatum</name>
    <dbReference type="NCBI Taxonomy" id="187763"/>
    <lineage>
        <taxon>Eukaryota</taxon>
        <taxon>Metazoa</taxon>
        <taxon>Ecdysozoa</taxon>
        <taxon>Arthropoda</taxon>
        <taxon>Chelicerata</taxon>
        <taxon>Arachnida</taxon>
        <taxon>Acari</taxon>
        <taxon>Parasitiformes</taxon>
        <taxon>Ixodida</taxon>
        <taxon>Ixodoidea</taxon>
        <taxon>Ixodidae</taxon>
        <taxon>Amblyomminae</taxon>
        <taxon>Amblyomma</taxon>
    </lineage>
</organism>
<dbReference type="SUPFAM" id="SSF57850">
    <property type="entry name" value="RING/U-box"/>
    <property type="match status" value="1"/>
</dbReference>
<proteinExistence type="evidence at transcript level"/>
<keyword evidence="7" id="KW-0675">Receptor</keyword>
<dbReference type="InterPro" id="IPR049342">
    <property type="entry name" value="TRAF1-6_MATH_dom"/>
</dbReference>
<keyword evidence="2 4" id="KW-0863">Zinc-finger</keyword>
<dbReference type="EMBL" id="GFAC01004462">
    <property type="protein sequence ID" value="JAT94726.1"/>
    <property type="molecule type" value="mRNA"/>
</dbReference>
<evidence type="ECO:0000256" key="5">
    <source>
        <dbReference type="SAM" id="MobiDB-lite"/>
    </source>
</evidence>
<dbReference type="AlphaFoldDB" id="A0A1E1X6P9"/>
<evidence type="ECO:0000259" key="6">
    <source>
        <dbReference type="PROSITE" id="PS50089"/>
    </source>
</evidence>
<dbReference type="PROSITE" id="PS50089">
    <property type="entry name" value="ZF_RING_2"/>
    <property type="match status" value="1"/>
</dbReference>
<dbReference type="GO" id="GO:0008270">
    <property type="term" value="F:zinc ion binding"/>
    <property type="evidence" value="ECO:0007669"/>
    <property type="project" value="UniProtKB-KW"/>
</dbReference>
<dbReference type="InterPro" id="IPR013083">
    <property type="entry name" value="Znf_RING/FYVE/PHD"/>
</dbReference>
<evidence type="ECO:0000313" key="7">
    <source>
        <dbReference type="EMBL" id="JAT94726.1"/>
    </source>
</evidence>
<dbReference type="InterPro" id="IPR001841">
    <property type="entry name" value="Znf_RING"/>
</dbReference>
<evidence type="ECO:0000256" key="1">
    <source>
        <dbReference type="ARBA" id="ARBA00022723"/>
    </source>
</evidence>
<evidence type="ECO:0000256" key="3">
    <source>
        <dbReference type="ARBA" id="ARBA00022833"/>
    </source>
</evidence>
<feature type="region of interest" description="Disordered" evidence="5">
    <location>
        <begin position="262"/>
        <end position="281"/>
    </location>
</feature>
<reference evidence="7" key="1">
    <citation type="journal article" date="2017" name="Front. Cell. Infect. Microbiol.">
        <title>The Distinct Transcriptional Response of the Midgut of Amblyomma sculptum and Amblyomma aureolatum Ticks to Rickettsia rickettsii Correlates to Their Differences in Susceptibility to Infection.</title>
        <authorList>
            <person name="Martins L.A."/>
            <person name="Galletti M.F.B.M."/>
            <person name="Ribeiro J.M."/>
            <person name="Fujita A."/>
            <person name="Costa F.B."/>
            <person name="Labruna M.B."/>
            <person name="Daffre S."/>
            <person name="Fogaca A.C."/>
        </authorList>
    </citation>
    <scope>NUCLEOTIDE SEQUENCE</scope>
</reference>
<dbReference type="Gene3D" id="2.60.210.10">
    <property type="entry name" value="Apoptosis, Tumor Necrosis Factor Receptor Associated Protein 2, Chain A"/>
    <property type="match status" value="1"/>
</dbReference>
<dbReference type="Gene3D" id="3.30.40.10">
    <property type="entry name" value="Zinc/RING finger domain, C3HC4 (zinc finger)"/>
    <property type="match status" value="1"/>
</dbReference>
<protein>
    <submittedName>
        <fullName evidence="7">Putative tumor necrosis factor receptor-associated factor</fullName>
    </submittedName>
</protein>
<dbReference type="Pfam" id="PF21355">
    <property type="entry name" value="TRAF-mep_MATH"/>
    <property type="match status" value="1"/>
</dbReference>
<dbReference type="SUPFAM" id="SSF49599">
    <property type="entry name" value="TRAF domain-like"/>
    <property type="match status" value="1"/>
</dbReference>
<dbReference type="InterPro" id="IPR008974">
    <property type="entry name" value="TRAF-like"/>
</dbReference>
<feature type="domain" description="RING-type" evidence="6">
    <location>
        <begin position="3"/>
        <end position="41"/>
    </location>
</feature>
<name>A0A1E1X6P9_9ACAR</name>
<keyword evidence="1" id="KW-0479">Metal-binding</keyword>
<feature type="non-terminal residue" evidence="7">
    <location>
        <position position="1"/>
    </location>
</feature>
<evidence type="ECO:0000256" key="4">
    <source>
        <dbReference type="PROSITE-ProRule" id="PRU00175"/>
    </source>
</evidence>